<dbReference type="AlphaFoldDB" id="A0A645HT61"/>
<dbReference type="EMBL" id="VSSQ01099014">
    <property type="protein sequence ID" value="MPN41756.1"/>
    <property type="molecule type" value="Genomic_DNA"/>
</dbReference>
<dbReference type="InterPro" id="IPR027417">
    <property type="entry name" value="P-loop_NTPase"/>
</dbReference>
<sequence>MIVIFGGAYQGKLEYAKKTYGLTDQDLFFCREDTDRVDFSRKAICYLDSFIYAMISRGEDPFEYLKKHAELLSDKIIICNDLSCGIVPTDPLMRRFREENGRILSYLCQNAGHVIRIFCSLPLTMKC</sequence>
<protein>
    <recommendedName>
        <fullName evidence="2">Adenosylcobinamide kinase</fullName>
    </recommendedName>
</protein>
<dbReference type="Pfam" id="PF02283">
    <property type="entry name" value="CobU"/>
    <property type="match status" value="1"/>
</dbReference>
<dbReference type="SUPFAM" id="SSF52540">
    <property type="entry name" value="P-loop containing nucleoside triphosphate hydrolases"/>
    <property type="match status" value="1"/>
</dbReference>
<dbReference type="GO" id="GO:0043752">
    <property type="term" value="F:adenosylcobinamide kinase activity"/>
    <property type="evidence" value="ECO:0007669"/>
    <property type="project" value="InterPro"/>
</dbReference>
<proteinExistence type="predicted"/>
<dbReference type="GO" id="GO:0000166">
    <property type="term" value="F:nucleotide binding"/>
    <property type="evidence" value="ECO:0007669"/>
    <property type="project" value="InterPro"/>
</dbReference>
<evidence type="ECO:0000313" key="1">
    <source>
        <dbReference type="EMBL" id="MPN41756.1"/>
    </source>
</evidence>
<reference evidence="1" key="1">
    <citation type="submission" date="2019-08" db="EMBL/GenBank/DDBJ databases">
        <authorList>
            <person name="Kucharzyk K."/>
            <person name="Murdoch R.W."/>
            <person name="Higgins S."/>
            <person name="Loffler F."/>
        </authorList>
    </citation>
    <scope>NUCLEOTIDE SEQUENCE</scope>
</reference>
<organism evidence="1">
    <name type="scientific">bioreactor metagenome</name>
    <dbReference type="NCBI Taxonomy" id="1076179"/>
    <lineage>
        <taxon>unclassified sequences</taxon>
        <taxon>metagenomes</taxon>
        <taxon>ecological metagenomes</taxon>
    </lineage>
</organism>
<dbReference type="GO" id="GO:0009236">
    <property type="term" value="P:cobalamin biosynthetic process"/>
    <property type="evidence" value="ECO:0007669"/>
    <property type="project" value="InterPro"/>
</dbReference>
<dbReference type="Gene3D" id="3.40.50.300">
    <property type="entry name" value="P-loop containing nucleotide triphosphate hydrolases"/>
    <property type="match status" value="1"/>
</dbReference>
<gene>
    <name evidence="1" type="ORF">SDC9_189311</name>
</gene>
<comment type="caution">
    <text evidence="1">The sequence shown here is derived from an EMBL/GenBank/DDBJ whole genome shotgun (WGS) entry which is preliminary data.</text>
</comment>
<accession>A0A645HT61</accession>
<dbReference type="InterPro" id="IPR003203">
    <property type="entry name" value="CobU/CobP"/>
</dbReference>
<name>A0A645HT61_9ZZZZ</name>
<evidence type="ECO:0008006" key="2">
    <source>
        <dbReference type="Google" id="ProtNLM"/>
    </source>
</evidence>